<evidence type="ECO:0000259" key="6">
    <source>
        <dbReference type="PROSITE" id="PS50847"/>
    </source>
</evidence>
<sequence>MFIKNGQVHYYSLPQTGEKQNDLAAILGASAIAISMIGLAGVKKRRNN</sequence>
<evidence type="ECO:0000256" key="3">
    <source>
        <dbReference type="ARBA" id="ARBA00022729"/>
    </source>
</evidence>
<dbReference type="EMBL" id="WCHB01000049">
    <property type="protein sequence ID" value="NRO35231.1"/>
    <property type="molecule type" value="Genomic_DNA"/>
</dbReference>
<evidence type="ECO:0000256" key="4">
    <source>
        <dbReference type="ARBA" id="ARBA00023088"/>
    </source>
</evidence>
<gene>
    <name evidence="8" type="ORF">IMAU30003_01481</name>
    <name evidence="7" type="ORF">IMAU50013_00753</name>
</gene>
<evidence type="ECO:0000256" key="2">
    <source>
        <dbReference type="ARBA" id="ARBA00022525"/>
    </source>
</evidence>
<dbReference type="RefSeq" id="WP_023061855.1">
    <property type="nucleotide sequence ID" value="NZ_BLYT01000228.1"/>
</dbReference>
<accession>A0A9Q5BVQ9</accession>
<evidence type="ECO:0000313" key="7">
    <source>
        <dbReference type="EMBL" id="NRN91226.1"/>
    </source>
</evidence>
<dbReference type="PROSITE" id="PS50847">
    <property type="entry name" value="GRAM_POS_ANCHORING"/>
    <property type="match status" value="1"/>
</dbReference>
<reference evidence="7" key="1">
    <citation type="submission" date="2019-09" db="EMBL/GenBank/DDBJ databases">
        <title>Comparative genomic analysis of Lactobacillus helveticus.</title>
        <authorList>
            <person name="Zhang H."/>
            <person name="Chen Y."/>
            <person name="Zhong Z."/>
        </authorList>
    </citation>
    <scope>NUCLEOTIDE SEQUENCE</scope>
    <source>
        <strain evidence="8">IMAU30003</strain>
        <strain evidence="7">IMAU50013</strain>
    </source>
</reference>
<dbReference type="Proteomes" id="UP000651333">
    <property type="component" value="Unassembled WGS sequence"/>
</dbReference>
<protein>
    <recommendedName>
        <fullName evidence="6">Gram-positive cocci surface proteins LPxTG domain-containing protein</fullName>
    </recommendedName>
</protein>
<keyword evidence="4" id="KW-0572">Peptidoglycan-anchor</keyword>
<feature type="transmembrane region" description="Helical" evidence="5">
    <location>
        <begin position="23"/>
        <end position="42"/>
    </location>
</feature>
<keyword evidence="3" id="KW-0732">Signal</keyword>
<evidence type="ECO:0000256" key="5">
    <source>
        <dbReference type="SAM" id="Phobius"/>
    </source>
</evidence>
<feature type="domain" description="Gram-positive cocci surface proteins LPxTG" evidence="6">
    <location>
        <begin position="13"/>
        <end position="48"/>
    </location>
</feature>
<dbReference type="InterPro" id="IPR019931">
    <property type="entry name" value="LPXTG_anchor"/>
</dbReference>
<keyword evidence="5" id="KW-1133">Transmembrane helix</keyword>
<organism evidence="7 9">
    <name type="scientific">Lactobacillus helveticus</name>
    <name type="common">Lactobacillus suntoryeus</name>
    <dbReference type="NCBI Taxonomy" id="1587"/>
    <lineage>
        <taxon>Bacteria</taxon>
        <taxon>Bacillati</taxon>
        <taxon>Bacillota</taxon>
        <taxon>Bacilli</taxon>
        <taxon>Lactobacillales</taxon>
        <taxon>Lactobacillaceae</taxon>
        <taxon>Lactobacillus</taxon>
    </lineage>
</organism>
<dbReference type="AlphaFoldDB" id="A0A9Q5BVQ9"/>
<dbReference type="Pfam" id="PF00746">
    <property type="entry name" value="Gram_pos_anchor"/>
    <property type="match status" value="1"/>
</dbReference>
<dbReference type="Proteomes" id="UP000601587">
    <property type="component" value="Unassembled WGS sequence"/>
</dbReference>
<evidence type="ECO:0000256" key="1">
    <source>
        <dbReference type="ARBA" id="ARBA00022512"/>
    </source>
</evidence>
<dbReference type="EMBL" id="WCGB01000010">
    <property type="protein sequence ID" value="NRN91226.1"/>
    <property type="molecule type" value="Genomic_DNA"/>
</dbReference>
<keyword evidence="1" id="KW-0134">Cell wall</keyword>
<evidence type="ECO:0000313" key="8">
    <source>
        <dbReference type="EMBL" id="NRO35231.1"/>
    </source>
</evidence>
<evidence type="ECO:0000313" key="9">
    <source>
        <dbReference type="Proteomes" id="UP000601587"/>
    </source>
</evidence>
<keyword evidence="2" id="KW-0964">Secreted</keyword>
<dbReference type="NCBIfam" id="TIGR01167">
    <property type="entry name" value="LPXTG_anchor"/>
    <property type="match status" value="1"/>
</dbReference>
<keyword evidence="5" id="KW-0812">Transmembrane</keyword>
<comment type="caution">
    <text evidence="7">The sequence shown here is derived from an EMBL/GenBank/DDBJ whole genome shotgun (WGS) entry which is preliminary data.</text>
</comment>
<name>A0A9Q5BVQ9_LACHE</name>
<keyword evidence="5" id="KW-0472">Membrane</keyword>
<proteinExistence type="predicted"/>